<evidence type="ECO:0000256" key="1">
    <source>
        <dbReference type="SAM" id="Phobius"/>
    </source>
</evidence>
<feature type="transmembrane region" description="Helical" evidence="1">
    <location>
        <begin position="256"/>
        <end position="279"/>
    </location>
</feature>
<dbReference type="Proteomes" id="UP000326354">
    <property type="component" value="Chromosome"/>
</dbReference>
<feature type="transmembrane region" description="Helical" evidence="1">
    <location>
        <begin position="20"/>
        <end position="43"/>
    </location>
</feature>
<reference evidence="2 3" key="1">
    <citation type="submission" date="2019-08" db="EMBL/GenBank/DDBJ databases">
        <title>Complete genome sequence of Candidatus Uab amorphum.</title>
        <authorList>
            <person name="Shiratori T."/>
            <person name="Suzuki S."/>
            <person name="Kakizawa Y."/>
            <person name="Ishida K."/>
        </authorList>
    </citation>
    <scope>NUCLEOTIDE SEQUENCE [LARGE SCALE GENOMIC DNA]</scope>
    <source>
        <strain evidence="2 3">SRT547</strain>
    </source>
</reference>
<evidence type="ECO:0000313" key="2">
    <source>
        <dbReference type="EMBL" id="BBM86502.1"/>
    </source>
</evidence>
<keyword evidence="1" id="KW-1133">Transmembrane helix</keyword>
<accession>A0A5S9F6P8</accession>
<dbReference type="KEGG" id="uam:UABAM_04888"/>
<keyword evidence="3" id="KW-1185">Reference proteome</keyword>
<dbReference type="RefSeq" id="WP_151970556.1">
    <property type="nucleotide sequence ID" value="NZ_AP019860.1"/>
</dbReference>
<sequence>MNKKLKNPPRDVSWGLRLNLLFGGFFNQLGWFFFGFGMIQVWVFGINADYLEYHKFFEQPIESLGTVTGVVAERDSFRYSYEMNIDGTVHRGSALSNQKHDVGHKVVVYHFIKNPQWSEIHTRGVYRGIPFTIAWGLSIVPMIGLIFIFFSILRGKKSIFLVTNGNETTGKLIDTEATSMRVNKQRVYKYTFEFKDDLGNTQQAIAKTHLRHIFSNNEEAILYHPLRPNQSIVVDHLPGNPRVNDKGELEANVAETILYSLVPGLAIFGHGTVLFYILLA</sequence>
<keyword evidence="1" id="KW-0812">Transmembrane</keyword>
<gene>
    <name evidence="2" type="ORF">UABAM_04888</name>
</gene>
<dbReference type="EMBL" id="AP019860">
    <property type="protein sequence ID" value="BBM86502.1"/>
    <property type="molecule type" value="Genomic_DNA"/>
</dbReference>
<dbReference type="AlphaFoldDB" id="A0A5S9F6P8"/>
<proteinExistence type="predicted"/>
<name>A0A5S9F6P8_UABAM</name>
<dbReference type="OrthoDB" id="9553896at2"/>
<protein>
    <recommendedName>
        <fullName evidence="4">DUF3592 domain-containing protein</fullName>
    </recommendedName>
</protein>
<evidence type="ECO:0000313" key="3">
    <source>
        <dbReference type="Proteomes" id="UP000326354"/>
    </source>
</evidence>
<feature type="transmembrane region" description="Helical" evidence="1">
    <location>
        <begin position="133"/>
        <end position="153"/>
    </location>
</feature>
<evidence type="ECO:0008006" key="4">
    <source>
        <dbReference type="Google" id="ProtNLM"/>
    </source>
</evidence>
<keyword evidence="1" id="KW-0472">Membrane</keyword>
<organism evidence="2 3">
    <name type="scientific">Uabimicrobium amorphum</name>
    <dbReference type="NCBI Taxonomy" id="2596890"/>
    <lineage>
        <taxon>Bacteria</taxon>
        <taxon>Pseudomonadati</taxon>
        <taxon>Planctomycetota</taxon>
        <taxon>Candidatus Uabimicrobiia</taxon>
        <taxon>Candidatus Uabimicrobiales</taxon>
        <taxon>Candidatus Uabimicrobiaceae</taxon>
        <taxon>Candidatus Uabimicrobium</taxon>
    </lineage>
</organism>